<sequence length="70" mass="7475">MLEVVFGDSAAGSLSVAIGRVLGQAPIGVGDTWFALRIEQMIRDGLLEPVTQPKPGDPAYHRILRKCAGK</sequence>
<dbReference type="InterPro" id="IPR022123">
    <property type="entry name" value="DUF3658"/>
</dbReference>
<protein>
    <recommendedName>
        <fullName evidence="1">DUF3658 domain-containing protein</fullName>
    </recommendedName>
</protein>
<feature type="domain" description="DUF3658" evidence="1">
    <location>
        <begin position="15"/>
        <end position="52"/>
    </location>
</feature>
<evidence type="ECO:0000259" key="1">
    <source>
        <dbReference type="Pfam" id="PF12395"/>
    </source>
</evidence>
<organism evidence="2 3">
    <name type="scientific">Candidatus Caccousia avicola</name>
    <dbReference type="NCBI Taxonomy" id="2840721"/>
    <lineage>
        <taxon>Bacteria</taxon>
        <taxon>Bacillati</taxon>
        <taxon>Bacillota</taxon>
        <taxon>Clostridia</taxon>
        <taxon>Eubacteriales</taxon>
        <taxon>Oscillospiraceae</taxon>
        <taxon>Oscillospiraceae incertae sedis</taxon>
        <taxon>Candidatus Caccousia</taxon>
    </lineage>
</organism>
<proteinExistence type="predicted"/>
<reference evidence="2" key="2">
    <citation type="journal article" date="2021" name="PeerJ">
        <title>Extensive microbial diversity within the chicken gut microbiome revealed by metagenomics and culture.</title>
        <authorList>
            <person name="Gilroy R."/>
            <person name="Ravi A."/>
            <person name="Getino M."/>
            <person name="Pursley I."/>
            <person name="Horton D.L."/>
            <person name="Alikhan N.F."/>
            <person name="Baker D."/>
            <person name="Gharbi K."/>
            <person name="Hall N."/>
            <person name="Watson M."/>
            <person name="Adriaenssens E.M."/>
            <person name="Foster-Nyarko E."/>
            <person name="Jarju S."/>
            <person name="Secka A."/>
            <person name="Antonio M."/>
            <person name="Oren A."/>
            <person name="Chaudhuri R.R."/>
            <person name="La Ragione R."/>
            <person name="Hildebrand F."/>
            <person name="Pallen M.J."/>
        </authorList>
    </citation>
    <scope>NUCLEOTIDE SEQUENCE</scope>
    <source>
        <strain evidence="2">ChiSxjej1B13-7958</strain>
    </source>
</reference>
<dbReference type="Pfam" id="PF12395">
    <property type="entry name" value="DUF3658"/>
    <property type="match status" value="1"/>
</dbReference>
<evidence type="ECO:0000313" key="2">
    <source>
        <dbReference type="EMBL" id="HIR46364.1"/>
    </source>
</evidence>
<dbReference type="Proteomes" id="UP000824242">
    <property type="component" value="Unassembled WGS sequence"/>
</dbReference>
<evidence type="ECO:0000313" key="3">
    <source>
        <dbReference type="Proteomes" id="UP000824242"/>
    </source>
</evidence>
<accession>A0A9D1DEY3</accession>
<reference evidence="2" key="1">
    <citation type="submission" date="2020-10" db="EMBL/GenBank/DDBJ databases">
        <authorList>
            <person name="Gilroy R."/>
        </authorList>
    </citation>
    <scope>NUCLEOTIDE SEQUENCE</scope>
    <source>
        <strain evidence="2">ChiSxjej1B13-7958</strain>
    </source>
</reference>
<dbReference type="EMBL" id="DVGZ01000019">
    <property type="protein sequence ID" value="HIR46364.1"/>
    <property type="molecule type" value="Genomic_DNA"/>
</dbReference>
<gene>
    <name evidence="2" type="ORF">IAB89_01705</name>
</gene>
<name>A0A9D1DEY3_9FIRM</name>
<comment type="caution">
    <text evidence="2">The sequence shown here is derived from an EMBL/GenBank/DDBJ whole genome shotgun (WGS) entry which is preliminary data.</text>
</comment>
<dbReference type="AlphaFoldDB" id="A0A9D1DEY3"/>